<dbReference type="EMBL" id="CP017141">
    <property type="protein sequence ID" value="AOM76420.1"/>
    <property type="molecule type" value="Genomic_DNA"/>
</dbReference>
<dbReference type="AlphaFoldDB" id="A0A1D7QCJ0"/>
<dbReference type="PANTHER" id="PTHR43206:SF2">
    <property type="entry name" value="4-AMINOBUTYRATE AMINOTRANSFERASE GABT"/>
    <property type="match status" value="1"/>
</dbReference>
<accession>A0A1D7QCJ0</accession>
<dbReference type="InterPro" id="IPR017657">
    <property type="entry name" value="L-lysine_6-transaminase"/>
</dbReference>
<sequence length="446" mass="50330">MEFMYQLTVAPDQVNETLSKHILADGFDLTYDMEQSQGAYIYDSKYKRNLLDFFTCFASVPLGYNHPKMINDEAFKKNLLLAALSNPSNSDVYTQQYAQFVDTFSKVGIPDYLPHAFFIAGGALAVENAIKVAMDWKVQKNFAKGIKEEKGFKVLHFEKAFHGRTGYTLSLTNTLPDKTKWFAKFDWPRVSVPTVKFPLQDENLKKAIDTEEASIAQIKQAFADNKDEICAIIVEPIQSEGGDNHLREEFLIQLKTIADENDAFLIYDEVQTGVGLTGKFWCHQHFSEKARPDIVAFGKKMQVCGILVGNKVDQVEGNVFNVPSRINSTWGGNLVDMVRSSQILQIIHDDKLCDHAATIGQYLKENLEQLAQKHDKITNVRGKGLLCAFDFPSKEMRNAFIQKGMDNNVMFLGCGNQTIRFRPALCIEKKHIDEGLAAMEKILPAL</sequence>
<dbReference type="PANTHER" id="PTHR43206">
    <property type="entry name" value="AMINOTRANSFERASE"/>
    <property type="match status" value="1"/>
</dbReference>
<comment type="cofactor">
    <cofactor evidence="1">
        <name>pyridoxal 5'-phosphate</name>
        <dbReference type="ChEBI" id="CHEBI:597326"/>
    </cofactor>
</comment>
<evidence type="ECO:0000256" key="9">
    <source>
        <dbReference type="RuleBase" id="RU003560"/>
    </source>
</evidence>
<dbReference type="KEGG" id="psty:BFS30_04170"/>
<dbReference type="Gene3D" id="3.90.1150.10">
    <property type="entry name" value="Aspartate Aminotransferase, domain 1"/>
    <property type="match status" value="1"/>
</dbReference>
<protein>
    <recommendedName>
        <fullName evidence="8">L-lysine-epsilon aminotransferase</fullName>
        <ecNumber evidence="3">2.6.1.36</ecNumber>
    </recommendedName>
    <alternativeName>
        <fullName evidence="7">Lysine 6-aminotransferase</fullName>
    </alternativeName>
</protein>
<dbReference type="GO" id="GO:0045484">
    <property type="term" value="F:L-lysine 6-transaminase activity"/>
    <property type="evidence" value="ECO:0007669"/>
    <property type="project" value="UniProtKB-EC"/>
</dbReference>
<name>A0A1D7QCJ0_9SPHI</name>
<keyword evidence="11" id="KW-1185">Reference proteome</keyword>
<dbReference type="NCBIfam" id="TIGR03251">
    <property type="entry name" value="LAT_fam"/>
    <property type="match status" value="1"/>
</dbReference>
<dbReference type="EC" id="2.6.1.36" evidence="3"/>
<dbReference type="Proteomes" id="UP000094313">
    <property type="component" value="Chromosome"/>
</dbReference>
<keyword evidence="6 9" id="KW-0663">Pyridoxal phosphate</keyword>
<evidence type="ECO:0000256" key="4">
    <source>
        <dbReference type="ARBA" id="ARBA00022576"/>
    </source>
</evidence>
<dbReference type="GO" id="GO:0030170">
    <property type="term" value="F:pyridoxal phosphate binding"/>
    <property type="evidence" value="ECO:0007669"/>
    <property type="project" value="InterPro"/>
</dbReference>
<dbReference type="InterPro" id="IPR015422">
    <property type="entry name" value="PyrdxlP-dep_Trfase_small"/>
</dbReference>
<proteinExistence type="inferred from homology"/>
<dbReference type="Pfam" id="PF00202">
    <property type="entry name" value="Aminotran_3"/>
    <property type="match status" value="1"/>
</dbReference>
<reference evidence="10 11" key="1">
    <citation type="submission" date="2016-08" db="EMBL/GenBank/DDBJ databases">
        <authorList>
            <person name="Seilhamer J.J."/>
        </authorList>
    </citation>
    <scope>NUCLEOTIDE SEQUENCE [LARGE SCALE GENOMIC DNA]</scope>
    <source>
        <strain evidence="10 11">DX4</strain>
    </source>
</reference>
<evidence type="ECO:0000256" key="8">
    <source>
        <dbReference type="ARBA" id="ARBA00050040"/>
    </source>
</evidence>
<dbReference type="Gene3D" id="3.40.640.10">
    <property type="entry name" value="Type I PLP-dependent aspartate aminotransferase-like (Major domain)"/>
    <property type="match status" value="1"/>
</dbReference>
<evidence type="ECO:0000256" key="1">
    <source>
        <dbReference type="ARBA" id="ARBA00001933"/>
    </source>
</evidence>
<comment type="similarity">
    <text evidence="2 9">Belongs to the class-III pyridoxal-phosphate-dependent aminotransferase family.</text>
</comment>
<evidence type="ECO:0000256" key="3">
    <source>
        <dbReference type="ARBA" id="ARBA00013071"/>
    </source>
</evidence>
<dbReference type="InterPro" id="IPR005814">
    <property type="entry name" value="Aminotrans_3"/>
</dbReference>
<evidence type="ECO:0000256" key="2">
    <source>
        <dbReference type="ARBA" id="ARBA00008954"/>
    </source>
</evidence>
<evidence type="ECO:0000313" key="10">
    <source>
        <dbReference type="EMBL" id="AOM76420.1"/>
    </source>
</evidence>
<dbReference type="GO" id="GO:0009450">
    <property type="term" value="P:gamma-aminobutyric acid catabolic process"/>
    <property type="evidence" value="ECO:0007669"/>
    <property type="project" value="TreeGrafter"/>
</dbReference>
<evidence type="ECO:0000256" key="7">
    <source>
        <dbReference type="ARBA" id="ARBA00030921"/>
    </source>
</evidence>
<keyword evidence="4" id="KW-0032">Aminotransferase</keyword>
<dbReference type="GO" id="GO:0017000">
    <property type="term" value="P:antibiotic biosynthetic process"/>
    <property type="evidence" value="ECO:0007669"/>
    <property type="project" value="InterPro"/>
</dbReference>
<dbReference type="CDD" id="cd00610">
    <property type="entry name" value="OAT_like"/>
    <property type="match status" value="1"/>
</dbReference>
<dbReference type="PIRSF" id="PIRSF000521">
    <property type="entry name" value="Transaminase_4ab_Lys_Orn"/>
    <property type="match status" value="1"/>
</dbReference>
<organism evidence="10 11">
    <name type="scientific">Pedobacter steynii</name>
    <dbReference type="NCBI Taxonomy" id="430522"/>
    <lineage>
        <taxon>Bacteria</taxon>
        <taxon>Pseudomonadati</taxon>
        <taxon>Bacteroidota</taxon>
        <taxon>Sphingobacteriia</taxon>
        <taxon>Sphingobacteriales</taxon>
        <taxon>Sphingobacteriaceae</taxon>
        <taxon>Pedobacter</taxon>
    </lineage>
</organism>
<evidence type="ECO:0000313" key="11">
    <source>
        <dbReference type="Proteomes" id="UP000094313"/>
    </source>
</evidence>
<gene>
    <name evidence="10" type="ORF">BFS30_04170</name>
</gene>
<dbReference type="InterPro" id="IPR015421">
    <property type="entry name" value="PyrdxlP-dep_Trfase_major"/>
</dbReference>
<evidence type="ECO:0000256" key="6">
    <source>
        <dbReference type="ARBA" id="ARBA00022898"/>
    </source>
</evidence>
<dbReference type="SUPFAM" id="SSF53383">
    <property type="entry name" value="PLP-dependent transferases"/>
    <property type="match status" value="1"/>
</dbReference>
<dbReference type="InterPro" id="IPR015424">
    <property type="entry name" value="PyrdxlP-dep_Trfase"/>
</dbReference>
<evidence type="ECO:0000256" key="5">
    <source>
        <dbReference type="ARBA" id="ARBA00022679"/>
    </source>
</evidence>
<keyword evidence="5" id="KW-0808">Transferase</keyword>